<dbReference type="Pfam" id="PF05036">
    <property type="entry name" value="SPOR"/>
    <property type="match status" value="1"/>
</dbReference>
<feature type="domain" description="SPOR" evidence="2">
    <location>
        <begin position="82"/>
        <end position="159"/>
    </location>
</feature>
<feature type="transmembrane region" description="Helical" evidence="1">
    <location>
        <begin position="12"/>
        <end position="30"/>
    </location>
</feature>
<dbReference type="RefSeq" id="WP_307903831.1">
    <property type="nucleotide sequence ID" value="NZ_AP027059.1"/>
</dbReference>
<keyword evidence="1" id="KW-1133">Transmembrane helix</keyword>
<dbReference type="SUPFAM" id="SSF110997">
    <property type="entry name" value="Sporulation related repeat"/>
    <property type="match status" value="1"/>
</dbReference>
<evidence type="ECO:0000313" key="3">
    <source>
        <dbReference type="EMBL" id="BDU50985.1"/>
    </source>
</evidence>
<name>A0AAU9E3F3_9FUSO</name>
<sequence length="173" mass="20824">MKNNKNRKIKQYRNFILFLLIIYFLIQIFVDFNMRYTNLIKNRNQFMEKFISGIKIRNDKFYNLKDDKQKIRVIEKSNFKNDKKVKKYYIQIGIYSVLDIANTDIKDLKEFNPSLKSIMINNKKYYKVVVENINSKLEAKNILKEINKKGFQGPFIREMKIDGKSSKPRTISK</sequence>
<dbReference type="Proteomes" id="UP001321582">
    <property type="component" value="Chromosome"/>
</dbReference>
<reference evidence="3 4" key="1">
    <citation type="submission" date="2022-11" db="EMBL/GenBank/DDBJ databases">
        <title>Haliovirga abyssi gen. nov., sp. nov., a mesophilic fermentative bacterium isolated from the Iheya North hydrothermal field and the proposal of Haliovirgaceae fam. nov.</title>
        <authorList>
            <person name="Miyazaki U."/>
            <person name="Tame A."/>
            <person name="Miyazaki J."/>
            <person name="Takai K."/>
            <person name="Sawayama S."/>
            <person name="Kitajima M."/>
            <person name="Okamoto A."/>
            <person name="Nakagawa S."/>
        </authorList>
    </citation>
    <scope>NUCLEOTIDE SEQUENCE [LARGE SCALE GENOMIC DNA]</scope>
    <source>
        <strain evidence="3 4">IC12</strain>
    </source>
</reference>
<dbReference type="KEGG" id="haby:HLVA_15540"/>
<evidence type="ECO:0000259" key="2">
    <source>
        <dbReference type="PROSITE" id="PS51724"/>
    </source>
</evidence>
<accession>A0AAU9E3F3</accession>
<evidence type="ECO:0000313" key="4">
    <source>
        <dbReference type="Proteomes" id="UP001321582"/>
    </source>
</evidence>
<dbReference type="InterPro" id="IPR036680">
    <property type="entry name" value="SPOR-like_sf"/>
</dbReference>
<keyword evidence="1" id="KW-0472">Membrane</keyword>
<dbReference type="InterPro" id="IPR007730">
    <property type="entry name" value="SPOR-like_dom"/>
</dbReference>
<evidence type="ECO:0000256" key="1">
    <source>
        <dbReference type="SAM" id="Phobius"/>
    </source>
</evidence>
<dbReference type="PROSITE" id="PS51724">
    <property type="entry name" value="SPOR"/>
    <property type="match status" value="1"/>
</dbReference>
<dbReference type="EMBL" id="AP027059">
    <property type="protein sequence ID" value="BDU50985.1"/>
    <property type="molecule type" value="Genomic_DNA"/>
</dbReference>
<protein>
    <recommendedName>
        <fullName evidence="2">SPOR domain-containing protein</fullName>
    </recommendedName>
</protein>
<gene>
    <name evidence="3" type="ORF">HLVA_15540</name>
</gene>
<organism evidence="3 4">
    <name type="scientific">Haliovirga abyssi</name>
    <dbReference type="NCBI Taxonomy" id="2996794"/>
    <lineage>
        <taxon>Bacteria</taxon>
        <taxon>Fusobacteriati</taxon>
        <taxon>Fusobacteriota</taxon>
        <taxon>Fusobacteriia</taxon>
        <taxon>Fusobacteriales</taxon>
        <taxon>Haliovirgaceae</taxon>
        <taxon>Haliovirga</taxon>
    </lineage>
</organism>
<keyword evidence="1" id="KW-0812">Transmembrane</keyword>
<dbReference type="GO" id="GO:0042834">
    <property type="term" value="F:peptidoglycan binding"/>
    <property type="evidence" value="ECO:0007669"/>
    <property type="project" value="InterPro"/>
</dbReference>
<proteinExistence type="predicted"/>
<keyword evidence="4" id="KW-1185">Reference proteome</keyword>
<dbReference type="AlphaFoldDB" id="A0AAU9E3F3"/>
<dbReference type="Gene3D" id="3.30.70.1070">
    <property type="entry name" value="Sporulation related repeat"/>
    <property type="match status" value="1"/>
</dbReference>